<evidence type="ECO:0000313" key="2">
    <source>
        <dbReference type="EMBL" id="KJF44317.1"/>
    </source>
</evidence>
<evidence type="ECO:0000259" key="1">
    <source>
        <dbReference type="Pfam" id="PF13201"/>
    </source>
</evidence>
<dbReference type="InterPro" id="IPR038653">
    <property type="entry name" value="Put_CMD_sf"/>
</dbReference>
<dbReference type="RefSeq" id="WP_045025871.1">
    <property type="nucleotide sequence ID" value="NZ_JRHC01000001.1"/>
</dbReference>
<dbReference type="Gene3D" id="2.60.40.2340">
    <property type="match status" value="1"/>
</dbReference>
<feature type="domain" description="Putative carbohydrate metabolism" evidence="1">
    <location>
        <begin position="133"/>
        <end position="354"/>
    </location>
</feature>
<dbReference type="InterPro" id="IPR025112">
    <property type="entry name" value="PCMD"/>
</dbReference>
<dbReference type="EMBL" id="JRHC01000001">
    <property type="protein sequence ID" value="KJF44317.1"/>
    <property type="molecule type" value="Genomic_DNA"/>
</dbReference>
<comment type="caution">
    <text evidence="2">The sequence shown here is derived from an EMBL/GenBank/DDBJ whole genome shotgun (WGS) entry which is preliminary data.</text>
</comment>
<protein>
    <recommendedName>
        <fullName evidence="1">Putative carbohydrate metabolism domain-containing protein</fullName>
    </recommendedName>
</protein>
<dbReference type="OrthoDB" id="713122at2"/>
<dbReference type="AlphaFoldDB" id="A0A0D8JBN7"/>
<proteinExistence type="predicted"/>
<dbReference type="STRING" id="1544798.LH29_02055"/>
<reference evidence="2 3" key="1">
    <citation type="submission" date="2014-09" db="EMBL/GenBank/DDBJ databases">
        <title>Draft Genome Sequence of Draconibacterium sp. JN14CK-3.</title>
        <authorList>
            <person name="Dong C."/>
            <person name="Lai Q."/>
            <person name="Shao Z."/>
        </authorList>
    </citation>
    <scope>NUCLEOTIDE SEQUENCE [LARGE SCALE GENOMIC DNA]</scope>
    <source>
        <strain evidence="2 3">JN14CK-3</strain>
    </source>
</reference>
<evidence type="ECO:0000313" key="3">
    <source>
        <dbReference type="Proteomes" id="UP000032544"/>
    </source>
</evidence>
<name>A0A0D8JBN7_9BACT</name>
<dbReference type="PROSITE" id="PS51257">
    <property type="entry name" value="PROKAR_LIPOPROTEIN"/>
    <property type="match status" value="1"/>
</dbReference>
<dbReference type="Proteomes" id="UP000032544">
    <property type="component" value="Unassembled WGS sequence"/>
</dbReference>
<dbReference type="Pfam" id="PF13201">
    <property type="entry name" value="PCMD"/>
    <property type="match status" value="1"/>
</dbReference>
<keyword evidence="3" id="KW-1185">Reference proteome</keyword>
<organism evidence="2 3">
    <name type="scientific">Draconibacterium sediminis</name>
    <dbReference type="NCBI Taxonomy" id="1544798"/>
    <lineage>
        <taxon>Bacteria</taxon>
        <taxon>Pseudomonadati</taxon>
        <taxon>Bacteroidota</taxon>
        <taxon>Bacteroidia</taxon>
        <taxon>Marinilabiliales</taxon>
        <taxon>Prolixibacteraceae</taxon>
        <taxon>Draconibacterium</taxon>
    </lineage>
</organism>
<accession>A0A0D8JBN7</accession>
<dbReference type="Gene3D" id="2.60.120.890">
    <property type="entry name" value="BT2081, beta-jelly-roll domain"/>
    <property type="match status" value="1"/>
</dbReference>
<sequence length="359" mass="38962">MKRSVYIAAILLVLFSCVKEDHFGLSPYGNIKKFLVSNQAGNAIIDTDKQTVTIEIPGGVELSSLVIQEMELSSFATADKTVGDVIDLSGEAIINVVAEDGSAYVWTIESFVASDTPQLNNADLNTWYKTSSGYYEPGTDAASTIWGTGNQGTQILGKIATTPYDLGNGNNAALMETYDLGLAGVPLKTPIAAGSLFTGYFDSDKLDPTDPEAAVIFGTPFTGRPDKIRFTYSYVPGAVNKDRYGNVLDYDDNCDIYVFLEVRLGGEIQRLGTAWFRSDENQPEMITKEMEVVYGPLDNSYPDYMKPDDGNFVSGDSATYMLPTHISFVASSSYDGANFAGAVGSKLIIDDVEMVYDEE</sequence>
<gene>
    <name evidence="2" type="ORF">LH29_02055</name>
</gene>